<organism evidence="1 2">
    <name type="scientific">Fusarium redolens</name>
    <dbReference type="NCBI Taxonomy" id="48865"/>
    <lineage>
        <taxon>Eukaryota</taxon>
        <taxon>Fungi</taxon>
        <taxon>Dikarya</taxon>
        <taxon>Ascomycota</taxon>
        <taxon>Pezizomycotina</taxon>
        <taxon>Sordariomycetes</taxon>
        <taxon>Hypocreomycetidae</taxon>
        <taxon>Hypocreales</taxon>
        <taxon>Nectriaceae</taxon>
        <taxon>Fusarium</taxon>
        <taxon>Fusarium redolens species complex</taxon>
    </lineage>
</organism>
<dbReference type="OrthoDB" id="4966992at2759"/>
<comment type="caution">
    <text evidence="1">The sequence shown here is derived from an EMBL/GenBank/DDBJ whole genome shotgun (WGS) entry which is preliminary data.</text>
</comment>
<proteinExistence type="predicted"/>
<keyword evidence="2" id="KW-1185">Reference proteome</keyword>
<dbReference type="Proteomes" id="UP000720189">
    <property type="component" value="Unassembled WGS sequence"/>
</dbReference>
<accession>A0A9P9GA81</accession>
<reference evidence="1" key="1">
    <citation type="journal article" date="2021" name="Nat. Commun.">
        <title>Genetic determinants of endophytism in the Arabidopsis root mycobiome.</title>
        <authorList>
            <person name="Mesny F."/>
            <person name="Miyauchi S."/>
            <person name="Thiergart T."/>
            <person name="Pickel B."/>
            <person name="Atanasova L."/>
            <person name="Karlsson M."/>
            <person name="Huettel B."/>
            <person name="Barry K.W."/>
            <person name="Haridas S."/>
            <person name="Chen C."/>
            <person name="Bauer D."/>
            <person name="Andreopoulos W."/>
            <person name="Pangilinan J."/>
            <person name="LaButti K."/>
            <person name="Riley R."/>
            <person name="Lipzen A."/>
            <person name="Clum A."/>
            <person name="Drula E."/>
            <person name="Henrissat B."/>
            <person name="Kohler A."/>
            <person name="Grigoriev I.V."/>
            <person name="Martin F.M."/>
            <person name="Hacquard S."/>
        </authorList>
    </citation>
    <scope>NUCLEOTIDE SEQUENCE</scope>
    <source>
        <strain evidence="1">MPI-CAGE-AT-0023</strain>
    </source>
</reference>
<dbReference type="GeneID" id="70231465"/>
<evidence type="ECO:0000313" key="1">
    <source>
        <dbReference type="EMBL" id="KAH7234007.1"/>
    </source>
</evidence>
<sequence>MLYISEYKPPHKLSSEYLRAGLRITDMHGEVVNRRTIPTSIDPGTYHYMIESVLEYGLLITGEAIVFLNVNWNDPETLYYHLAEPGPEVTAHPNNLQMCTAVGQYLASTLMALRSPGERQEIWQEERMKARENSKGFNESGIGIEACVGWPAGGRPQHALFSPTLRRGVCLWS</sequence>
<dbReference type="EMBL" id="JAGMUX010000018">
    <property type="protein sequence ID" value="KAH7234007.1"/>
    <property type="molecule type" value="Genomic_DNA"/>
</dbReference>
<gene>
    <name evidence="1" type="ORF">BKA55DRAFT_742651</name>
</gene>
<evidence type="ECO:0000313" key="2">
    <source>
        <dbReference type="Proteomes" id="UP000720189"/>
    </source>
</evidence>
<protein>
    <submittedName>
        <fullName evidence="1">Uncharacterized protein</fullName>
    </submittedName>
</protein>
<name>A0A9P9GA81_FUSRE</name>
<dbReference type="RefSeq" id="XP_046044352.1">
    <property type="nucleotide sequence ID" value="XM_046201511.1"/>
</dbReference>
<dbReference type="AlphaFoldDB" id="A0A9P9GA81"/>